<dbReference type="OrthoDB" id="1494661at2"/>
<dbReference type="SUPFAM" id="SSF159594">
    <property type="entry name" value="XCC0632-like"/>
    <property type="match status" value="1"/>
</dbReference>
<name>A0A6L6QFT4_9BURK</name>
<dbReference type="RefSeq" id="WP_155454083.1">
    <property type="nucleotide sequence ID" value="NZ_WNKX01000007.1"/>
</dbReference>
<feature type="domain" description="ABC-type transport auxiliary lipoprotein component" evidence="2">
    <location>
        <begin position="29"/>
        <end position="184"/>
    </location>
</feature>
<evidence type="ECO:0000313" key="3">
    <source>
        <dbReference type="EMBL" id="MTW11115.1"/>
    </source>
</evidence>
<keyword evidence="1" id="KW-0732">Signal</keyword>
<gene>
    <name evidence="3" type="ORF">GM658_10920</name>
</gene>
<evidence type="ECO:0000313" key="4">
    <source>
        <dbReference type="Proteomes" id="UP000472320"/>
    </source>
</evidence>
<dbReference type="Gene3D" id="3.40.50.10610">
    <property type="entry name" value="ABC-type transport auxiliary lipoprotein component"/>
    <property type="match status" value="1"/>
</dbReference>
<feature type="chain" id="PRO_5026770396" description="ABC-type transport auxiliary lipoprotein component domain-containing protein" evidence="1">
    <location>
        <begin position="24"/>
        <end position="204"/>
    </location>
</feature>
<dbReference type="InterPro" id="IPR005586">
    <property type="entry name" value="ABC_trans_aux"/>
</dbReference>
<evidence type="ECO:0000256" key="1">
    <source>
        <dbReference type="SAM" id="SignalP"/>
    </source>
</evidence>
<accession>A0A6L6QFT4</accession>
<organism evidence="3 4">
    <name type="scientific">Massilia eburnea</name>
    <dbReference type="NCBI Taxonomy" id="1776165"/>
    <lineage>
        <taxon>Bacteria</taxon>
        <taxon>Pseudomonadati</taxon>
        <taxon>Pseudomonadota</taxon>
        <taxon>Betaproteobacteria</taxon>
        <taxon>Burkholderiales</taxon>
        <taxon>Oxalobacteraceae</taxon>
        <taxon>Telluria group</taxon>
        <taxon>Massilia</taxon>
    </lineage>
</organism>
<sequence length="204" mass="21460">MMRWHAFPFAAAAALTLAGCASAPPERFYSLSNGMASAASVPDPGYYIEVQNVSVPQQVARSQLVVTSGEGRIDVLEQERWSSPPASEIGQALSLAISGELGAIDVFRTQPPEKAVVYRISTGVLRFESAPGKYALLDAVWSVRQAGSTQVLTCRSTAREEVAAGFDALVIGHRRALARVAADISRAVRGLAAGKASCPQTAAS</sequence>
<reference evidence="3 4" key="1">
    <citation type="submission" date="2019-11" db="EMBL/GenBank/DDBJ databases">
        <title>Type strains purchased from KCTC, JCM and DSMZ.</title>
        <authorList>
            <person name="Lu H."/>
        </authorList>
    </citation>
    <scope>NUCLEOTIDE SEQUENCE [LARGE SCALE GENOMIC DNA]</scope>
    <source>
        <strain evidence="3 4">JCM 31587</strain>
    </source>
</reference>
<protein>
    <recommendedName>
        <fullName evidence="2">ABC-type transport auxiliary lipoprotein component domain-containing protein</fullName>
    </recommendedName>
</protein>
<evidence type="ECO:0000259" key="2">
    <source>
        <dbReference type="Pfam" id="PF03886"/>
    </source>
</evidence>
<proteinExistence type="predicted"/>
<dbReference type="AlphaFoldDB" id="A0A6L6QFT4"/>
<keyword evidence="4" id="KW-1185">Reference proteome</keyword>
<dbReference type="Pfam" id="PF03886">
    <property type="entry name" value="ABC_trans_aux"/>
    <property type="match status" value="1"/>
</dbReference>
<feature type="signal peptide" evidence="1">
    <location>
        <begin position="1"/>
        <end position="23"/>
    </location>
</feature>
<comment type="caution">
    <text evidence="3">The sequence shown here is derived from an EMBL/GenBank/DDBJ whole genome shotgun (WGS) entry which is preliminary data.</text>
</comment>
<dbReference type="Proteomes" id="UP000472320">
    <property type="component" value="Unassembled WGS sequence"/>
</dbReference>
<dbReference type="EMBL" id="WNKX01000007">
    <property type="protein sequence ID" value="MTW11115.1"/>
    <property type="molecule type" value="Genomic_DNA"/>
</dbReference>
<dbReference type="PROSITE" id="PS51257">
    <property type="entry name" value="PROKAR_LIPOPROTEIN"/>
    <property type="match status" value="1"/>
</dbReference>